<keyword evidence="1" id="KW-0175">Coiled coil</keyword>
<dbReference type="AlphaFoldDB" id="A0AAE1VF17"/>
<keyword evidence="3" id="KW-1185">Reference proteome</keyword>
<protein>
    <submittedName>
        <fullName evidence="2">Uncharacterized protein</fullName>
    </submittedName>
</protein>
<feature type="coiled-coil region" evidence="1">
    <location>
        <begin position="158"/>
        <end position="199"/>
    </location>
</feature>
<accession>A0AAE1VF17</accession>
<evidence type="ECO:0000313" key="2">
    <source>
        <dbReference type="EMBL" id="KAK4358120.1"/>
    </source>
</evidence>
<comment type="caution">
    <text evidence="2">The sequence shown here is derived from an EMBL/GenBank/DDBJ whole genome shotgun (WGS) entry which is preliminary data.</text>
</comment>
<dbReference type="EMBL" id="JAVYJV010000012">
    <property type="protein sequence ID" value="KAK4358120.1"/>
    <property type="molecule type" value="Genomic_DNA"/>
</dbReference>
<evidence type="ECO:0000256" key="1">
    <source>
        <dbReference type="SAM" id="Coils"/>
    </source>
</evidence>
<name>A0AAE1VF17_9SOLA</name>
<dbReference type="Proteomes" id="UP001291623">
    <property type="component" value="Unassembled WGS sequence"/>
</dbReference>
<sequence length="271" mass="29939">MVYFQLSPSTNKPYRVCDDCFDKLQKAIESESLYRVPKVKTGNAVYKANEQTDKLVGHTSRLSSSDSFNRTQGRTPMVDQYENRAFSFQNAPRESFSLPKSPISPFRVSTSLFSASLPSTRVVSQSTSALQGKASPLWSPYPTVHTAEVVVDNLKPPNDSLSQEVKQLKTQLEELARKSQLLEAELERKTKQLKDATAKAAVEADKRRAVIKSLTAQLKEVTERLPEEQISTSNLDFNVNRPSNGSCVTTATLTECSGSSSAPVSAKKSRL</sequence>
<proteinExistence type="predicted"/>
<evidence type="ECO:0000313" key="3">
    <source>
        <dbReference type="Proteomes" id="UP001291623"/>
    </source>
</evidence>
<gene>
    <name evidence="2" type="ORF">RND71_023730</name>
</gene>
<reference evidence="2" key="1">
    <citation type="submission" date="2023-12" db="EMBL/GenBank/DDBJ databases">
        <title>Genome assembly of Anisodus tanguticus.</title>
        <authorList>
            <person name="Wang Y.-J."/>
        </authorList>
    </citation>
    <scope>NUCLEOTIDE SEQUENCE</scope>
    <source>
        <strain evidence="2">KB-2021</strain>
        <tissue evidence="2">Leaf</tissue>
    </source>
</reference>
<organism evidence="2 3">
    <name type="scientific">Anisodus tanguticus</name>
    <dbReference type="NCBI Taxonomy" id="243964"/>
    <lineage>
        <taxon>Eukaryota</taxon>
        <taxon>Viridiplantae</taxon>
        <taxon>Streptophyta</taxon>
        <taxon>Embryophyta</taxon>
        <taxon>Tracheophyta</taxon>
        <taxon>Spermatophyta</taxon>
        <taxon>Magnoliopsida</taxon>
        <taxon>eudicotyledons</taxon>
        <taxon>Gunneridae</taxon>
        <taxon>Pentapetalae</taxon>
        <taxon>asterids</taxon>
        <taxon>lamiids</taxon>
        <taxon>Solanales</taxon>
        <taxon>Solanaceae</taxon>
        <taxon>Solanoideae</taxon>
        <taxon>Hyoscyameae</taxon>
        <taxon>Anisodus</taxon>
    </lineage>
</organism>